<feature type="transmembrane region" description="Helical" evidence="1">
    <location>
        <begin position="12"/>
        <end position="29"/>
    </location>
</feature>
<keyword evidence="1" id="KW-1133">Transmembrane helix</keyword>
<keyword evidence="1" id="KW-0472">Membrane</keyword>
<keyword evidence="1" id="KW-0812">Transmembrane</keyword>
<accession>A0ABM1EA78</accession>
<dbReference type="GeneID" id="106810308"/>
<gene>
    <name evidence="3" type="primary">LOC106810308</name>
</gene>
<proteinExistence type="predicted"/>
<evidence type="ECO:0000256" key="1">
    <source>
        <dbReference type="SAM" id="Phobius"/>
    </source>
</evidence>
<evidence type="ECO:0000313" key="3">
    <source>
        <dbReference type="RefSeq" id="XP_014669099.1"/>
    </source>
</evidence>
<evidence type="ECO:0000313" key="2">
    <source>
        <dbReference type="Proteomes" id="UP000695022"/>
    </source>
</evidence>
<sequence>MTKTVAPPDGGWGWVVAGASGTILGLTWGQQKAYGIFMLDIMERLGTDVQETSTILGVAIAISLLIEPPREFLWYTI</sequence>
<protein>
    <submittedName>
        <fullName evidence="3">Monocarboxylate transporter 11-like</fullName>
    </submittedName>
</protein>
<keyword evidence="2" id="KW-1185">Reference proteome</keyword>
<organism evidence="2 3">
    <name type="scientific">Priapulus caudatus</name>
    <name type="common">Priapulid worm</name>
    <dbReference type="NCBI Taxonomy" id="37621"/>
    <lineage>
        <taxon>Eukaryota</taxon>
        <taxon>Metazoa</taxon>
        <taxon>Ecdysozoa</taxon>
        <taxon>Scalidophora</taxon>
        <taxon>Priapulida</taxon>
        <taxon>Priapulimorpha</taxon>
        <taxon>Priapulimorphida</taxon>
        <taxon>Priapulidae</taxon>
        <taxon>Priapulus</taxon>
    </lineage>
</organism>
<dbReference type="RefSeq" id="XP_014669099.1">
    <property type="nucleotide sequence ID" value="XM_014813613.1"/>
</dbReference>
<name>A0ABM1EA78_PRICU</name>
<reference evidence="3" key="1">
    <citation type="submission" date="2025-08" db="UniProtKB">
        <authorList>
            <consortium name="RefSeq"/>
        </authorList>
    </citation>
    <scope>IDENTIFICATION</scope>
</reference>
<dbReference type="Proteomes" id="UP000695022">
    <property type="component" value="Unplaced"/>
</dbReference>